<reference evidence="2 3" key="1">
    <citation type="submission" date="2019-08" db="EMBL/GenBank/DDBJ databases">
        <title>Whole genome analysis of cultivated E. coli strains isolated from CD patients and healthy donors.</title>
        <authorList>
            <person name="Siniagina M.N."/>
            <person name="Markelova M.I."/>
            <person name="Laikov A.V."/>
            <person name="Boulygina E.A."/>
            <person name="Khusnutdinova D.R."/>
            <person name="Kharchenko A."/>
            <person name="Grigoryeva T.V."/>
        </authorList>
    </citation>
    <scope>NUCLEOTIDE SEQUENCE [LARGE SCALE GENOMIC DNA]</scope>
    <source>
        <strain evidence="2 3">3_77_5</strain>
    </source>
</reference>
<evidence type="ECO:0000256" key="1">
    <source>
        <dbReference type="SAM" id="Phobius"/>
    </source>
</evidence>
<evidence type="ECO:0000313" key="3">
    <source>
        <dbReference type="Proteomes" id="UP000321461"/>
    </source>
</evidence>
<feature type="transmembrane region" description="Helical" evidence="1">
    <location>
        <begin position="120"/>
        <end position="138"/>
    </location>
</feature>
<comment type="caution">
    <text evidence="2">The sequence shown here is derived from an EMBL/GenBank/DDBJ whole genome shotgun (WGS) entry which is preliminary data.</text>
</comment>
<dbReference type="GO" id="GO:0016874">
    <property type="term" value="F:ligase activity"/>
    <property type="evidence" value="ECO:0007669"/>
    <property type="project" value="UniProtKB-KW"/>
</dbReference>
<keyword evidence="1" id="KW-1133">Transmembrane helix</keyword>
<sequence length="164" mass="18300">IIFNKPIQNRYNEALNDLNSYTNANSVTSLGARLAMYEIGLNIFIKSPFSFRSAESRAESMNLLVAEHNRLRGALEFSNVHLHNEIIEAGSLKGLMGIFSTLFLYFSLFYIAYKKRALGLLILTLGIVGIGLSDVIIWARSIPIIIISAIVLLLVINNRNNTIN</sequence>
<proteinExistence type="predicted"/>
<dbReference type="AlphaFoldDB" id="A0A5C9AHL0"/>
<name>A0A5C9AHL0_ECOLX</name>
<keyword evidence="2" id="KW-0436">Ligase</keyword>
<protein>
    <submittedName>
        <fullName evidence="2">O-antigen ligase family protein</fullName>
    </submittedName>
</protein>
<feature type="transmembrane region" description="Helical" evidence="1">
    <location>
        <begin position="144"/>
        <end position="160"/>
    </location>
</feature>
<organism evidence="2 3">
    <name type="scientific">Escherichia coli</name>
    <dbReference type="NCBI Taxonomy" id="562"/>
    <lineage>
        <taxon>Bacteria</taxon>
        <taxon>Pseudomonadati</taxon>
        <taxon>Pseudomonadota</taxon>
        <taxon>Gammaproteobacteria</taxon>
        <taxon>Enterobacterales</taxon>
        <taxon>Enterobacteriaceae</taxon>
        <taxon>Escherichia</taxon>
    </lineage>
</organism>
<feature type="transmembrane region" description="Helical" evidence="1">
    <location>
        <begin position="94"/>
        <end position="113"/>
    </location>
</feature>
<keyword evidence="1" id="KW-0472">Membrane</keyword>
<gene>
    <name evidence="2" type="ORF">FWK02_22015</name>
</gene>
<accession>A0A5C9AHL0</accession>
<dbReference type="Proteomes" id="UP000321461">
    <property type="component" value="Unassembled WGS sequence"/>
</dbReference>
<feature type="non-terminal residue" evidence="2">
    <location>
        <position position="1"/>
    </location>
</feature>
<keyword evidence="1" id="KW-0812">Transmembrane</keyword>
<evidence type="ECO:0000313" key="2">
    <source>
        <dbReference type="EMBL" id="TXS99579.1"/>
    </source>
</evidence>
<dbReference type="EMBL" id="VSBS01000948">
    <property type="protein sequence ID" value="TXS99579.1"/>
    <property type="molecule type" value="Genomic_DNA"/>
</dbReference>